<feature type="domain" description="HTH myb-type" evidence="3">
    <location>
        <begin position="40"/>
        <end position="95"/>
    </location>
</feature>
<dbReference type="PANTHER" id="PTHR45614:SF25">
    <property type="entry name" value="MYB PROTEIN"/>
    <property type="match status" value="1"/>
</dbReference>
<dbReference type="InterPro" id="IPR001005">
    <property type="entry name" value="SANT/Myb"/>
</dbReference>
<feature type="region of interest" description="Disordered" evidence="1">
    <location>
        <begin position="15"/>
        <end position="39"/>
    </location>
</feature>
<evidence type="ECO:0000313" key="4">
    <source>
        <dbReference type="EMBL" id="CAD8715248.1"/>
    </source>
</evidence>
<dbReference type="CDD" id="cd00167">
    <property type="entry name" value="SANT"/>
    <property type="match status" value="2"/>
</dbReference>
<protein>
    <submittedName>
        <fullName evidence="4">Uncharacterized protein</fullName>
    </submittedName>
</protein>
<dbReference type="Pfam" id="PF00249">
    <property type="entry name" value="Myb_DNA-binding"/>
    <property type="match status" value="2"/>
</dbReference>
<evidence type="ECO:0000256" key="1">
    <source>
        <dbReference type="SAM" id="MobiDB-lite"/>
    </source>
</evidence>
<dbReference type="Gene3D" id="1.10.10.60">
    <property type="entry name" value="Homeodomain-like"/>
    <property type="match status" value="2"/>
</dbReference>
<accession>A0A7S0SW47</accession>
<dbReference type="SUPFAM" id="SSF46689">
    <property type="entry name" value="Homeodomain-like"/>
    <property type="match status" value="1"/>
</dbReference>
<feature type="domain" description="Myb-like" evidence="2">
    <location>
        <begin position="40"/>
        <end position="91"/>
    </location>
</feature>
<name>A0A7S0SW47_9CHLO</name>
<feature type="domain" description="Myb-like" evidence="2">
    <location>
        <begin position="92"/>
        <end position="142"/>
    </location>
</feature>
<dbReference type="GO" id="GO:0000981">
    <property type="term" value="F:DNA-binding transcription factor activity, RNA polymerase II-specific"/>
    <property type="evidence" value="ECO:0007669"/>
    <property type="project" value="TreeGrafter"/>
</dbReference>
<reference evidence="4" key="1">
    <citation type="submission" date="2021-01" db="EMBL/GenBank/DDBJ databases">
        <authorList>
            <person name="Corre E."/>
            <person name="Pelletier E."/>
            <person name="Niang G."/>
            <person name="Scheremetjew M."/>
            <person name="Finn R."/>
            <person name="Kale V."/>
            <person name="Holt S."/>
            <person name="Cochrane G."/>
            <person name="Meng A."/>
            <person name="Brown T."/>
            <person name="Cohen L."/>
        </authorList>
    </citation>
    <scope>NUCLEOTIDE SEQUENCE</scope>
    <source>
        <strain evidence="4">SL-175</strain>
    </source>
</reference>
<dbReference type="InterPro" id="IPR017930">
    <property type="entry name" value="Myb_dom"/>
</dbReference>
<sequence>MAAAAAARLGISLPLEGASAHDEDDEEDEGNGAACVDAGSNKSRSRSWLLSEDELVRSLVAQHGPRKWTFIATRLKTKTQKQVYARWRDYLQPGLTTKPWSKEEQVKLVELQAHVGNQWAVLARLMPGRSPNAIKNRFHATKRKMERHNKKDSSILALGTDVAAAGASLGVPGFPGIGGGVLAAAASVAAEAAASASTGLKVGGAGSHGSKRETDYSQDEVDAVEGLLLADTPTSLAAAAEQEAAAGHFDAAAAARDAEVRPDEIVDGGLEGEFFVEDRMAEEAAKAAKIAQAAADAVAARGQ</sequence>
<dbReference type="PROSITE" id="PS51294">
    <property type="entry name" value="HTH_MYB"/>
    <property type="match status" value="2"/>
</dbReference>
<organism evidence="4">
    <name type="scientific">Mantoniella antarctica</name>
    <dbReference type="NCBI Taxonomy" id="81844"/>
    <lineage>
        <taxon>Eukaryota</taxon>
        <taxon>Viridiplantae</taxon>
        <taxon>Chlorophyta</taxon>
        <taxon>Mamiellophyceae</taxon>
        <taxon>Mamiellales</taxon>
        <taxon>Mamiellaceae</taxon>
        <taxon>Mantoniella</taxon>
    </lineage>
</organism>
<dbReference type="SMART" id="SM00717">
    <property type="entry name" value="SANT"/>
    <property type="match status" value="2"/>
</dbReference>
<feature type="domain" description="HTH myb-type" evidence="3">
    <location>
        <begin position="99"/>
        <end position="146"/>
    </location>
</feature>
<dbReference type="GO" id="GO:0000978">
    <property type="term" value="F:RNA polymerase II cis-regulatory region sequence-specific DNA binding"/>
    <property type="evidence" value="ECO:0007669"/>
    <property type="project" value="TreeGrafter"/>
</dbReference>
<gene>
    <name evidence="4" type="ORF">MANT1106_LOCUS16681</name>
</gene>
<dbReference type="PROSITE" id="PS50090">
    <property type="entry name" value="MYB_LIKE"/>
    <property type="match status" value="2"/>
</dbReference>
<evidence type="ECO:0000259" key="2">
    <source>
        <dbReference type="PROSITE" id="PS50090"/>
    </source>
</evidence>
<dbReference type="EMBL" id="HBFC01027820">
    <property type="protein sequence ID" value="CAD8715248.1"/>
    <property type="molecule type" value="Transcribed_RNA"/>
</dbReference>
<dbReference type="InterPro" id="IPR009057">
    <property type="entry name" value="Homeodomain-like_sf"/>
</dbReference>
<dbReference type="AlphaFoldDB" id="A0A7S0SW47"/>
<dbReference type="PANTHER" id="PTHR45614">
    <property type="entry name" value="MYB PROTEIN-RELATED"/>
    <property type="match status" value="1"/>
</dbReference>
<dbReference type="GO" id="GO:0005634">
    <property type="term" value="C:nucleus"/>
    <property type="evidence" value="ECO:0007669"/>
    <property type="project" value="TreeGrafter"/>
</dbReference>
<proteinExistence type="predicted"/>
<evidence type="ECO:0000259" key="3">
    <source>
        <dbReference type="PROSITE" id="PS51294"/>
    </source>
</evidence>
<dbReference type="InterPro" id="IPR050560">
    <property type="entry name" value="MYB_TF"/>
</dbReference>